<dbReference type="InterPro" id="IPR029063">
    <property type="entry name" value="SAM-dependent_MTases_sf"/>
</dbReference>
<dbReference type="InterPro" id="IPR036291">
    <property type="entry name" value="NAD(P)-bd_dom_sf"/>
</dbReference>
<dbReference type="Pfam" id="PF14765">
    <property type="entry name" value="PS-DH"/>
    <property type="match status" value="1"/>
</dbReference>
<evidence type="ECO:0000259" key="5">
    <source>
        <dbReference type="Pfam" id="PF21394"/>
    </source>
</evidence>
<feature type="domain" description="Alcohol dehydrogenase-like N-terminal" evidence="2">
    <location>
        <begin position="843"/>
        <end position="904"/>
    </location>
</feature>
<dbReference type="InterPro" id="IPR049490">
    <property type="entry name" value="C883_1060-like_KR_N"/>
</dbReference>
<reference evidence="6 7" key="1">
    <citation type="journal article" date="2016" name="Genome Biol. Evol.">
        <title>Gene Family Evolution Reflects Adaptation to Soil Environmental Stressors in the Genome of the Collembolan Orchesella cincta.</title>
        <authorList>
            <person name="Faddeeva-Vakhrusheva A."/>
            <person name="Derks M.F."/>
            <person name="Anvar S.Y."/>
            <person name="Agamennone V."/>
            <person name="Suring W."/>
            <person name="Smit S."/>
            <person name="van Straalen N.M."/>
            <person name="Roelofs D."/>
        </authorList>
    </citation>
    <scope>NUCLEOTIDE SEQUENCE [LARGE SCALE GENOMIC DNA]</scope>
    <source>
        <tissue evidence="6">Mixed pool</tissue>
    </source>
</reference>
<accession>A0A1D2MZJ7</accession>
<evidence type="ECO:0000259" key="3">
    <source>
        <dbReference type="Pfam" id="PF08242"/>
    </source>
</evidence>
<keyword evidence="1" id="KW-0808">Transferase</keyword>
<proteinExistence type="predicted"/>
<evidence type="ECO:0000313" key="6">
    <source>
        <dbReference type="EMBL" id="ODM98075.1"/>
    </source>
</evidence>
<dbReference type="EMBL" id="LJIJ01000384">
    <property type="protein sequence ID" value="ODM98075.1"/>
    <property type="molecule type" value="Genomic_DNA"/>
</dbReference>
<keyword evidence="7" id="KW-1185">Reference proteome</keyword>
<dbReference type="InterPro" id="IPR049551">
    <property type="entry name" value="PKS_DH_C"/>
</dbReference>
<evidence type="ECO:0000259" key="2">
    <source>
        <dbReference type="Pfam" id="PF08240"/>
    </source>
</evidence>
<evidence type="ECO:0000259" key="4">
    <source>
        <dbReference type="Pfam" id="PF14765"/>
    </source>
</evidence>
<dbReference type="PANTHER" id="PTHR45681:SF6">
    <property type="entry name" value="POLYKETIDE SYNTHASE 37"/>
    <property type="match status" value="1"/>
</dbReference>
<dbReference type="GO" id="GO:0016740">
    <property type="term" value="F:transferase activity"/>
    <property type="evidence" value="ECO:0007669"/>
    <property type="project" value="UniProtKB-KW"/>
</dbReference>
<feature type="domain" description="C883-1060-like ketoreductase" evidence="5">
    <location>
        <begin position="615"/>
        <end position="687"/>
    </location>
</feature>
<dbReference type="InterPro" id="IPR011032">
    <property type="entry name" value="GroES-like_sf"/>
</dbReference>
<dbReference type="InterPro" id="IPR042104">
    <property type="entry name" value="PKS_dehydratase_sf"/>
</dbReference>
<organism evidence="6 7">
    <name type="scientific">Orchesella cincta</name>
    <name type="common">Springtail</name>
    <name type="synonym">Podura cincta</name>
    <dbReference type="NCBI Taxonomy" id="48709"/>
    <lineage>
        <taxon>Eukaryota</taxon>
        <taxon>Metazoa</taxon>
        <taxon>Ecdysozoa</taxon>
        <taxon>Arthropoda</taxon>
        <taxon>Hexapoda</taxon>
        <taxon>Collembola</taxon>
        <taxon>Entomobryomorpha</taxon>
        <taxon>Entomobryoidea</taxon>
        <taxon>Orchesellidae</taxon>
        <taxon>Orchesellinae</taxon>
        <taxon>Orchesella</taxon>
    </lineage>
</organism>
<dbReference type="PANTHER" id="PTHR45681">
    <property type="entry name" value="POLYKETIDE SYNTHASE 44-RELATED"/>
    <property type="match status" value="1"/>
</dbReference>
<dbReference type="STRING" id="48709.A0A1D2MZJ7"/>
<dbReference type="Gene3D" id="3.40.50.720">
    <property type="entry name" value="NAD(P)-binding Rossmann-like Domain"/>
    <property type="match status" value="1"/>
</dbReference>
<dbReference type="InterPro" id="IPR013154">
    <property type="entry name" value="ADH-like_N"/>
</dbReference>
<name>A0A1D2MZJ7_ORCCI</name>
<dbReference type="Gene3D" id="3.10.129.110">
    <property type="entry name" value="Polyketide synthase dehydratase"/>
    <property type="match status" value="1"/>
</dbReference>
<protein>
    <submittedName>
        <fullName evidence="6">Polyketide synthase-nonribosomal peptide synthetase</fullName>
    </submittedName>
</protein>
<dbReference type="OMA" id="QTARISM"/>
<dbReference type="InterPro" id="IPR050444">
    <property type="entry name" value="Polyketide_Synthase"/>
</dbReference>
<dbReference type="Pfam" id="PF08242">
    <property type="entry name" value="Methyltransf_12"/>
    <property type="match status" value="1"/>
</dbReference>
<dbReference type="Pfam" id="PF21394">
    <property type="entry name" value="Beta-ketacyl_N"/>
    <property type="match status" value="1"/>
</dbReference>
<evidence type="ECO:0000313" key="7">
    <source>
        <dbReference type="Proteomes" id="UP000094527"/>
    </source>
</evidence>
<dbReference type="AlphaFoldDB" id="A0A1D2MZJ7"/>
<dbReference type="Gene3D" id="3.40.50.150">
    <property type="entry name" value="Vaccinia Virus protein VP39"/>
    <property type="match status" value="1"/>
</dbReference>
<dbReference type="InterPro" id="IPR013217">
    <property type="entry name" value="Methyltransf_12"/>
</dbReference>
<feature type="domain" description="Methyltransferase type 12" evidence="3">
    <location>
        <begin position="420"/>
        <end position="523"/>
    </location>
</feature>
<dbReference type="Gene3D" id="3.90.180.10">
    <property type="entry name" value="Medium-chain alcohol dehydrogenases, catalytic domain"/>
    <property type="match status" value="1"/>
</dbReference>
<dbReference type="OrthoDB" id="66144at2759"/>
<dbReference type="Proteomes" id="UP000094527">
    <property type="component" value="Unassembled WGS sequence"/>
</dbReference>
<dbReference type="CDD" id="cd02440">
    <property type="entry name" value="AdoMet_MTases"/>
    <property type="match status" value="1"/>
</dbReference>
<dbReference type="SUPFAM" id="SSF50129">
    <property type="entry name" value="GroES-like"/>
    <property type="match status" value="1"/>
</dbReference>
<evidence type="ECO:0000256" key="1">
    <source>
        <dbReference type="ARBA" id="ARBA00022679"/>
    </source>
</evidence>
<sequence length="1048" mass="119347">MNLTIVVKTESAENKVSIYTQQRARSNTDTALVSASPLKNTGKWIRQATGTFVPLQANNAHQKDDFNALEDIKSRCGEEIDTTEFYEKLMTVGLEFGETFRSLGKLWRNAKDGNEILTEITSSASESSSSTSLYAHCKWEENQSAEDRQAVLYNAEGKVVAVMSGVQMIETSSDVILKTLNNQQLALPDMFEEVWRAKTGPLKYRMNLEAMDNNNKSLDFFNDANFQTKIADMYKLNDTENDSVERRDKLIYRYILRSFYKLGWKPKLNEVFTVDEILQKLGIINSYTMLTNRYCQIFAEEGILFELEANSQYKVIKLPPSLAETEQVIEQIVAASKDEAVDFRVIELCGEKLTAILSGKVSALSVLFPEEKTSEVSAEGYYNNCFMLPKFHTTLQHVFRKVLCTHSDLPEEDRGIIRVLEIGAGTGSSTKIVLPIFEELETRYQYTYTDISPAFFNKAEGIFQPYGKKIQYKVLNIESDPLEQSFIPHHYDIVFASNVLHATQDIKESLRNARVLVKDNGFLVLAETLNAIRDYDIMFGLLDGYWRFTDRDVRPNYPNISSQKWEQLCVAEGFEGIKSHLCFNGRLGIVAGKATESYSGYKAMSSSVQNSKCWLVFSSKERYTQHFQEKFKKLGRSVLLVTNSTNYSQVDESHYQIRPEMKEDMQKIFQMIKTRDLGIEGILFLWGLDPESDHLRQTHGFLYLAQTLLSDFKGLPRLVVATEGIIRIDDESATDISPATLWGMVKSFRSEANLHVKSIDLDPDDEDVEKAYYELWSELWNGDNEFQIAYRHRNRHVARLITCRDFASPLTLPQCERYSMVLPASKNIQDLKFCANGAVALQDSQIEVKVHAFGLNFRDVFVVLKPSKEFDRFNAVGLEFSGTVVAAGPKVTRWKVGDKVIGCNFTEGALPSHINGYNVVPMSLDVGDYDQCVKLLRDIEDPKMNLPQLRVRKLTANIGPYLEEMKVSKDAGGGLDVKIGNFWEDFNAAEGEQKMGVIKQYICNILRQILKFDDDDTIDENQKFSEMVRFKSLYQTIFKANTNLDTKV</sequence>
<dbReference type="SUPFAM" id="SSF51735">
    <property type="entry name" value="NAD(P)-binding Rossmann-fold domains"/>
    <property type="match status" value="1"/>
</dbReference>
<gene>
    <name evidence="6" type="ORF">Ocin01_08605</name>
</gene>
<dbReference type="SUPFAM" id="SSF53335">
    <property type="entry name" value="S-adenosyl-L-methionine-dependent methyltransferases"/>
    <property type="match status" value="1"/>
</dbReference>
<comment type="caution">
    <text evidence="6">The sequence shown here is derived from an EMBL/GenBank/DDBJ whole genome shotgun (WGS) entry which is preliminary data.</text>
</comment>
<feature type="domain" description="Polyketide synthase dehydratase" evidence="4">
    <location>
        <begin position="68"/>
        <end position="128"/>
    </location>
</feature>
<dbReference type="Pfam" id="PF08240">
    <property type="entry name" value="ADH_N"/>
    <property type="match status" value="1"/>
</dbReference>